<evidence type="ECO:0000313" key="2">
    <source>
        <dbReference type="Proteomes" id="UP000322887"/>
    </source>
</evidence>
<dbReference type="EMBL" id="CP042910">
    <property type="protein sequence ID" value="QEG18216.1"/>
    <property type="molecule type" value="Genomic_DNA"/>
</dbReference>
<proteinExistence type="predicted"/>
<reference evidence="1 2" key="1">
    <citation type="submission" date="2019-08" db="EMBL/GenBank/DDBJ databases">
        <title>Deep-cultivation of Planctomycetes and their phenomic and genomic characterization uncovers novel biology.</title>
        <authorList>
            <person name="Wiegand S."/>
            <person name="Jogler M."/>
            <person name="Boedeker C."/>
            <person name="Pinto D."/>
            <person name="Vollmers J."/>
            <person name="Rivas-Marin E."/>
            <person name="Kohn T."/>
            <person name="Peeters S.H."/>
            <person name="Heuer A."/>
            <person name="Rast P."/>
            <person name="Oberbeckmann S."/>
            <person name="Bunk B."/>
            <person name="Jeske O."/>
            <person name="Meyerdierks A."/>
            <person name="Storesund J.E."/>
            <person name="Kallscheuer N."/>
            <person name="Luecker S."/>
            <person name="Lage O.M."/>
            <person name="Pohl T."/>
            <person name="Merkel B.J."/>
            <person name="Hornburger P."/>
            <person name="Mueller R.-W."/>
            <person name="Bruemmer F."/>
            <person name="Labrenz M."/>
            <person name="Spormann A.M."/>
            <person name="Op den Camp H."/>
            <person name="Overmann J."/>
            <person name="Amann R."/>
            <person name="Jetten M.S.M."/>
            <person name="Mascher T."/>
            <person name="Medema M.H."/>
            <person name="Devos D.P."/>
            <person name="Kaster A.-K."/>
            <person name="Ovreas L."/>
            <person name="Rohde M."/>
            <person name="Galperin M.Y."/>
            <person name="Jogler C."/>
        </authorList>
    </citation>
    <scope>NUCLEOTIDE SEQUENCE [LARGE SCALE GENOMIC DNA]</scope>
    <source>
        <strain evidence="1 2">DSM 8797</strain>
    </source>
</reference>
<keyword evidence="2" id="KW-1185">Reference proteome</keyword>
<name>A0ABX5YRF4_9PLAN</name>
<evidence type="ECO:0000313" key="1">
    <source>
        <dbReference type="EMBL" id="QEG18216.1"/>
    </source>
</evidence>
<organism evidence="1 2">
    <name type="scientific">Gimesia maris</name>
    <dbReference type="NCBI Taxonomy" id="122"/>
    <lineage>
        <taxon>Bacteria</taxon>
        <taxon>Pseudomonadati</taxon>
        <taxon>Planctomycetota</taxon>
        <taxon>Planctomycetia</taxon>
        <taxon>Planctomycetales</taxon>
        <taxon>Planctomycetaceae</taxon>
        <taxon>Gimesia</taxon>
    </lineage>
</organism>
<dbReference type="Proteomes" id="UP000322887">
    <property type="component" value="Chromosome"/>
</dbReference>
<dbReference type="RefSeq" id="WP_002646755.1">
    <property type="nucleotide sequence ID" value="NZ_CP042910.1"/>
</dbReference>
<sequence>MRTSLAKKLGLLVNGRPINGKEIRSLLRESMYGRVPNRYVLTRAMEAAFLDLDTYEWYLTQVAIVKNGDYVDNMAPLTMDQLNGILDDGLQSLSDDEISKLATNPIALMCMRDEVWRADGEAWEEVQTLIGEELLEIWSPSDETQKESYPGMLYSTAAGPVKAAVYDSFAELIFKKSDACLVIYAENSITSSNDVGIIYVWCSEDDDLLELKLRTTSGLFAPQPGDTARVVICNSTDPPDVIESRLRDVGAAFNEMGYDDGEIIISMTFPFGKGKHIGLELGHNSSPGSRSSRFLVLFKPNSK</sequence>
<dbReference type="GeneID" id="98648586"/>
<gene>
    <name evidence="1" type="ORF">GmarT_41020</name>
</gene>
<protein>
    <submittedName>
        <fullName evidence="1">Uncharacterized protein</fullName>
    </submittedName>
</protein>
<accession>A0ABX5YRF4</accession>